<evidence type="ECO:0000256" key="1">
    <source>
        <dbReference type="SAM" id="Phobius"/>
    </source>
</evidence>
<dbReference type="GO" id="GO:0016491">
    <property type="term" value="F:oxidoreductase activity"/>
    <property type="evidence" value="ECO:0007669"/>
    <property type="project" value="InterPro"/>
</dbReference>
<keyword evidence="1" id="KW-1133">Transmembrane helix</keyword>
<reference evidence="3 4" key="1">
    <citation type="journal article" date="2012" name="BMC Genomics">
        <title>Comparative genomics of the white-rot fungi, Phanerochaete carnosa and P. chrysosporium, to elucidate the genetic basis of the distinct wood types they colonize.</title>
        <authorList>
            <person name="Suzuki H."/>
            <person name="MacDonald J."/>
            <person name="Syed K."/>
            <person name="Salamov A."/>
            <person name="Hori C."/>
            <person name="Aerts A."/>
            <person name="Henrissat B."/>
            <person name="Wiebenga A."/>
            <person name="vanKuyk P.A."/>
            <person name="Barry K."/>
            <person name="Lindquist E."/>
            <person name="LaButti K."/>
            <person name="Lapidus A."/>
            <person name="Lucas S."/>
            <person name="Coutinho P."/>
            <person name="Gong Y."/>
            <person name="Samejima M."/>
            <person name="Mahadevan R."/>
            <person name="Abou-Zaid M."/>
            <person name="de Vries R.P."/>
            <person name="Igarashi K."/>
            <person name="Yadav J.S."/>
            <person name="Grigoriev I.V."/>
            <person name="Master E.R."/>
        </authorList>
    </citation>
    <scope>NUCLEOTIDE SEQUENCE [LARGE SCALE GENOMIC DNA]</scope>
    <source>
        <strain evidence="3 4">HHB-10118-sp</strain>
    </source>
</reference>
<keyword evidence="1" id="KW-0812">Transmembrane</keyword>
<dbReference type="EMBL" id="JH930475">
    <property type="protein sequence ID" value="EKM52352.1"/>
    <property type="molecule type" value="Genomic_DNA"/>
</dbReference>
<feature type="transmembrane region" description="Helical" evidence="1">
    <location>
        <begin position="254"/>
        <end position="273"/>
    </location>
</feature>
<dbReference type="InterPro" id="IPR012171">
    <property type="entry name" value="Fatty_acid_desaturase"/>
</dbReference>
<dbReference type="RefSeq" id="XP_007398536.1">
    <property type="nucleotide sequence ID" value="XM_007398474.1"/>
</dbReference>
<dbReference type="Proteomes" id="UP000008370">
    <property type="component" value="Unassembled WGS sequence"/>
</dbReference>
<evidence type="ECO:0000313" key="3">
    <source>
        <dbReference type="EMBL" id="EKM52352.1"/>
    </source>
</evidence>
<feature type="domain" description="Fatty acid desaturase" evidence="2">
    <location>
        <begin position="124"/>
        <end position="349"/>
    </location>
</feature>
<sequence length="420" mass="48379">MTEGSFTESEPKMEPFVPPELSMDEIRSAIPKRLFKRHTLRGVLYVIRDFTMAVALWYGARHIDDLTRPLGGVSTLALMLVVPKLGSHRDVGHRPRGMLSAQGHTLLDGSPKRISVFTGLSLRRSGWRITHHQHHVYHGSMERDMVYVPWTRSELNVPEDKEGTLDYEDYLGDTPLYAFLMLMRQQFLGFPAYFLFNASGKRSYPKGSTHYNPYAVMFLDSQRRAVILSNIGTLSMILLVYFACRTWGTAAVAMYYGIPWLFVNHWVGMVTYLQHTDTALPHYRASAWMYTQGAASTINRDFLRWMGKFFLHGASYYHVAHYFFPKMPFYHLEEATVHLKAVLGDQYYSLTKPVFKALWDTYNNCQFVENTGKDLSDYPMGYEPSVQFATDTNIRDIVFFHNRKGQPVRELAAGTDKIKI</sequence>
<dbReference type="OrthoDB" id="1461976at2759"/>
<gene>
    <name evidence="3" type="ORF">PHACADRAFT_30880</name>
</gene>
<dbReference type="GeneID" id="18919656"/>
<dbReference type="InParanoid" id="K5WPV3"/>
<dbReference type="Pfam" id="PF00487">
    <property type="entry name" value="FA_desaturase"/>
    <property type="match status" value="1"/>
</dbReference>
<keyword evidence="1" id="KW-0472">Membrane</keyword>
<organism evidence="3 4">
    <name type="scientific">Phanerochaete carnosa (strain HHB-10118-sp)</name>
    <name type="common">White-rot fungus</name>
    <name type="synonym">Peniophora carnosa</name>
    <dbReference type="NCBI Taxonomy" id="650164"/>
    <lineage>
        <taxon>Eukaryota</taxon>
        <taxon>Fungi</taxon>
        <taxon>Dikarya</taxon>
        <taxon>Basidiomycota</taxon>
        <taxon>Agaricomycotina</taxon>
        <taxon>Agaricomycetes</taxon>
        <taxon>Polyporales</taxon>
        <taxon>Phanerochaetaceae</taxon>
        <taxon>Phanerochaete</taxon>
    </lineage>
</organism>
<accession>K5WPV3</accession>
<evidence type="ECO:0000313" key="4">
    <source>
        <dbReference type="Proteomes" id="UP000008370"/>
    </source>
</evidence>
<dbReference type="AlphaFoldDB" id="K5WPV3"/>
<keyword evidence="4" id="KW-1185">Reference proteome</keyword>
<dbReference type="KEGG" id="pco:PHACADRAFT_30880"/>
<dbReference type="GO" id="GO:0006629">
    <property type="term" value="P:lipid metabolic process"/>
    <property type="evidence" value="ECO:0007669"/>
    <property type="project" value="InterPro"/>
</dbReference>
<proteinExistence type="predicted"/>
<name>K5WPV3_PHACS</name>
<evidence type="ECO:0000259" key="2">
    <source>
        <dbReference type="Pfam" id="PF00487"/>
    </source>
</evidence>
<dbReference type="InterPro" id="IPR005804">
    <property type="entry name" value="FA_desaturase_dom"/>
</dbReference>
<dbReference type="PANTHER" id="PTHR32100">
    <property type="entry name" value="OMEGA-6 FATTY ACID DESATURASE, CHLOROPLASTIC"/>
    <property type="match status" value="1"/>
</dbReference>
<feature type="transmembrane region" description="Helical" evidence="1">
    <location>
        <begin position="227"/>
        <end position="248"/>
    </location>
</feature>
<dbReference type="HOGENOM" id="CLU_033094_0_0_1"/>
<protein>
    <recommendedName>
        <fullName evidence="2">Fatty acid desaturase domain-containing protein</fullName>
    </recommendedName>
</protein>